<feature type="signal peptide" evidence="2">
    <location>
        <begin position="1"/>
        <end position="27"/>
    </location>
</feature>
<feature type="compositionally biased region" description="Basic and acidic residues" evidence="1">
    <location>
        <begin position="89"/>
        <end position="101"/>
    </location>
</feature>
<reference evidence="3" key="1">
    <citation type="submission" date="2024-07" db="EMBL/GenBank/DDBJ databases">
        <authorList>
            <person name="Yu S.T."/>
        </authorList>
    </citation>
    <scope>NUCLEOTIDE SEQUENCE</scope>
    <source>
        <strain evidence="3">R39</strain>
    </source>
</reference>
<evidence type="ECO:0000256" key="1">
    <source>
        <dbReference type="SAM" id="MobiDB-lite"/>
    </source>
</evidence>
<accession>A0AB39R0T6</accession>
<dbReference type="AlphaFoldDB" id="A0AB39R0T6"/>
<feature type="region of interest" description="Disordered" evidence="1">
    <location>
        <begin position="61"/>
        <end position="132"/>
    </location>
</feature>
<evidence type="ECO:0000256" key="2">
    <source>
        <dbReference type="SAM" id="SignalP"/>
    </source>
</evidence>
<name>A0AB39R0T6_9ACTN</name>
<dbReference type="EMBL" id="CP163441">
    <property type="protein sequence ID" value="XDQ47315.1"/>
    <property type="molecule type" value="Genomic_DNA"/>
</dbReference>
<proteinExistence type="predicted"/>
<feature type="compositionally biased region" description="Basic residues" evidence="1">
    <location>
        <begin position="111"/>
        <end position="120"/>
    </location>
</feature>
<feature type="chain" id="PRO_5044302329" evidence="2">
    <location>
        <begin position="28"/>
        <end position="132"/>
    </location>
</feature>
<dbReference type="RefSeq" id="WP_369226268.1">
    <property type="nucleotide sequence ID" value="NZ_CP163441.1"/>
</dbReference>
<protein>
    <submittedName>
        <fullName evidence="3">Uncharacterized protein</fullName>
    </submittedName>
</protein>
<gene>
    <name evidence="3" type="ORF">AB5J52_36410</name>
</gene>
<evidence type="ECO:0000313" key="3">
    <source>
        <dbReference type="EMBL" id="XDQ47315.1"/>
    </source>
</evidence>
<keyword evidence="2" id="KW-0732">Signal</keyword>
<sequence length="132" mass="13881">MFRGTTTRTVLSLLAAALLAVQFFAPAAAFAVAHTFSHAEAKALGPKAPAKAVRDLAHALGDHGRCGEPPSPPTPRSVDRHRSAAAGWADDRPPAARHTEVIRTPAPPAAGHHRASRASRAHAPATLQVFRR</sequence>
<organism evidence="3">
    <name type="scientific">Streptomyces sp. R39</name>
    <dbReference type="NCBI Taxonomy" id="3238631"/>
    <lineage>
        <taxon>Bacteria</taxon>
        <taxon>Bacillati</taxon>
        <taxon>Actinomycetota</taxon>
        <taxon>Actinomycetes</taxon>
        <taxon>Kitasatosporales</taxon>
        <taxon>Streptomycetaceae</taxon>
        <taxon>Streptomyces</taxon>
    </lineage>
</organism>